<dbReference type="GO" id="GO:0003700">
    <property type="term" value="F:DNA-binding transcription factor activity"/>
    <property type="evidence" value="ECO:0007669"/>
    <property type="project" value="InterPro"/>
</dbReference>
<feature type="compositionally biased region" description="Basic residues" evidence="1">
    <location>
        <begin position="15"/>
        <end position="30"/>
    </location>
</feature>
<sequence length="186" mass="20662">MRTRLKTGEADDRRPARKSAAQKKEKRRAPGHAEGSRRGGLTQEVETGLPVALLRAREAVMFHMRPILRAHGFTEQQWRVLRKLDPAVPIDKTTLSFRATLLMPSLLRILKDLEEADLIRLVSSDRNPRLSRVVLSAKGAGAVARTSADIERAMKAVKARIGEGSVARLLELLQTVESRLTGFSLP</sequence>
<organism evidence="3 4">
    <name type="scientific">Bradyrhizobium valentinum</name>
    <dbReference type="NCBI Taxonomy" id="1518501"/>
    <lineage>
        <taxon>Bacteria</taxon>
        <taxon>Pseudomonadati</taxon>
        <taxon>Pseudomonadota</taxon>
        <taxon>Alphaproteobacteria</taxon>
        <taxon>Hyphomicrobiales</taxon>
        <taxon>Nitrobacteraceae</taxon>
        <taxon>Bradyrhizobium</taxon>
    </lineage>
</organism>
<dbReference type="RefSeq" id="WP_057848930.1">
    <property type="nucleotide sequence ID" value="NZ_LLXX01000025.1"/>
</dbReference>
<proteinExistence type="predicted"/>
<dbReference type="SMART" id="SM00347">
    <property type="entry name" value="HTH_MARR"/>
    <property type="match status" value="1"/>
</dbReference>
<protein>
    <recommendedName>
        <fullName evidence="2">HTH marR-type domain-containing protein</fullName>
    </recommendedName>
</protein>
<feature type="region of interest" description="Disordered" evidence="1">
    <location>
        <begin position="1"/>
        <end position="42"/>
    </location>
</feature>
<dbReference type="InterPro" id="IPR000835">
    <property type="entry name" value="HTH_MarR-typ"/>
</dbReference>
<keyword evidence="4" id="KW-1185">Reference proteome</keyword>
<feature type="domain" description="HTH marR-type" evidence="2">
    <location>
        <begin position="46"/>
        <end position="178"/>
    </location>
</feature>
<accession>A0A0R3LP13</accession>
<dbReference type="Gene3D" id="1.10.10.10">
    <property type="entry name" value="Winged helix-like DNA-binding domain superfamily/Winged helix DNA-binding domain"/>
    <property type="match status" value="1"/>
</dbReference>
<gene>
    <name evidence="3" type="ORF">CP49_08960</name>
</gene>
<evidence type="ECO:0000313" key="4">
    <source>
        <dbReference type="Proteomes" id="UP000051913"/>
    </source>
</evidence>
<feature type="compositionally biased region" description="Basic and acidic residues" evidence="1">
    <location>
        <begin position="1"/>
        <end position="14"/>
    </location>
</feature>
<dbReference type="AlphaFoldDB" id="A0A0R3LP13"/>
<reference evidence="3 4" key="1">
    <citation type="submission" date="2014-03" db="EMBL/GenBank/DDBJ databases">
        <title>Bradyrhizobium valentinum sp. nov., isolated from effective nodules of Lupinus mariae-josephae, a lupine endemic of basic-lime soils in Eastern Spain.</title>
        <authorList>
            <person name="Duran D."/>
            <person name="Rey L."/>
            <person name="Navarro A."/>
            <person name="Busquets A."/>
            <person name="Imperial J."/>
            <person name="Ruiz-Argueso T."/>
        </authorList>
    </citation>
    <scope>NUCLEOTIDE SEQUENCE [LARGE SCALE GENOMIC DNA]</scope>
    <source>
        <strain evidence="3 4">LmjM3</strain>
    </source>
</reference>
<dbReference type="OrthoDB" id="8588347at2"/>
<evidence type="ECO:0000313" key="3">
    <source>
        <dbReference type="EMBL" id="KRR12779.1"/>
    </source>
</evidence>
<dbReference type="EMBL" id="LLXX01000025">
    <property type="protein sequence ID" value="KRR12779.1"/>
    <property type="molecule type" value="Genomic_DNA"/>
</dbReference>
<dbReference type="STRING" id="1518501.CQ10_15220"/>
<dbReference type="SUPFAM" id="SSF46785">
    <property type="entry name" value="Winged helix' DNA-binding domain"/>
    <property type="match status" value="1"/>
</dbReference>
<dbReference type="PROSITE" id="PS50995">
    <property type="entry name" value="HTH_MARR_2"/>
    <property type="match status" value="1"/>
</dbReference>
<dbReference type="InterPro" id="IPR036388">
    <property type="entry name" value="WH-like_DNA-bd_sf"/>
</dbReference>
<evidence type="ECO:0000256" key="1">
    <source>
        <dbReference type="SAM" id="MobiDB-lite"/>
    </source>
</evidence>
<name>A0A0R3LP13_9BRAD</name>
<comment type="caution">
    <text evidence="3">The sequence shown here is derived from an EMBL/GenBank/DDBJ whole genome shotgun (WGS) entry which is preliminary data.</text>
</comment>
<dbReference type="InterPro" id="IPR036390">
    <property type="entry name" value="WH_DNA-bd_sf"/>
</dbReference>
<dbReference type="Proteomes" id="UP000051913">
    <property type="component" value="Unassembled WGS sequence"/>
</dbReference>
<evidence type="ECO:0000259" key="2">
    <source>
        <dbReference type="PROSITE" id="PS50995"/>
    </source>
</evidence>